<dbReference type="PANTHER" id="PTHR43233">
    <property type="entry name" value="FAMILY N-ACETYLTRANSFERASE, PUTATIVE (AFU_ORTHOLOGUE AFUA_6G03350)-RELATED"/>
    <property type="match status" value="1"/>
</dbReference>
<dbReference type="EMBL" id="WTYY01000001">
    <property type="protein sequence ID" value="MXO87266.1"/>
    <property type="molecule type" value="Genomic_DNA"/>
</dbReference>
<dbReference type="PROSITE" id="PS51186">
    <property type="entry name" value="GNAT"/>
    <property type="match status" value="1"/>
</dbReference>
<reference evidence="2 3" key="1">
    <citation type="submission" date="2019-12" db="EMBL/GenBank/DDBJ databases">
        <title>Genomic-based taxomic classification of the family Erythrobacteraceae.</title>
        <authorList>
            <person name="Xu L."/>
        </authorList>
    </citation>
    <scope>NUCLEOTIDE SEQUENCE [LARGE SCALE GENOMIC DNA]</scope>
    <source>
        <strain evidence="2 3">JCM 16339</strain>
    </source>
</reference>
<dbReference type="AlphaFoldDB" id="A0A844ZJE4"/>
<sequence length="143" mass="16127">MPAGYELTDDQSRIDVEATHAYLARSYWAKGIPLETVRRALANSLCVAVRHADAQVGFARVITDYATFAWLADVHVLEDHRGRGLSKVMVTALQDHPLLQGLRRWGLHTLDAQDLYAQLGWRLQANPGRMMERVFTDLYPVPA</sequence>
<dbReference type="InterPro" id="IPR000182">
    <property type="entry name" value="GNAT_dom"/>
</dbReference>
<dbReference type="Proteomes" id="UP000435243">
    <property type="component" value="Unassembled WGS sequence"/>
</dbReference>
<proteinExistence type="predicted"/>
<organism evidence="2 3">
    <name type="scientific">Alteraurantiacibacter aestuarii</name>
    <dbReference type="NCBI Taxonomy" id="650004"/>
    <lineage>
        <taxon>Bacteria</taxon>
        <taxon>Pseudomonadati</taxon>
        <taxon>Pseudomonadota</taxon>
        <taxon>Alphaproteobacteria</taxon>
        <taxon>Sphingomonadales</taxon>
        <taxon>Erythrobacteraceae</taxon>
        <taxon>Alteraurantiacibacter</taxon>
    </lineage>
</organism>
<dbReference type="InterPro" id="IPR053144">
    <property type="entry name" value="Acetyltransferase_Butenolide"/>
</dbReference>
<dbReference type="Pfam" id="PF00583">
    <property type="entry name" value="Acetyltransf_1"/>
    <property type="match status" value="1"/>
</dbReference>
<feature type="domain" description="N-acetyltransferase" evidence="1">
    <location>
        <begin position="1"/>
        <end position="143"/>
    </location>
</feature>
<dbReference type="CDD" id="cd04301">
    <property type="entry name" value="NAT_SF"/>
    <property type="match status" value="1"/>
</dbReference>
<accession>A0A844ZJE4</accession>
<keyword evidence="3" id="KW-1185">Reference proteome</keyword>
<dbReference type="PANTHER" id="PTHR43233:SF1">
    <property type="entry name" value="FAMILY N-ACETYLTRANSFERASE, PUTATIVE (AFU_ORTHOLOGUE AFUA_6G03350)-RELATED"/>
    <property type="match status" value="1"/>
</dbReference>
<dbReference type="GO" id="GO:0016747">
    <property type="term" value="F:acyltransferase activity, transferring groups other than amino-acyl groups"/>
    <property type="evidence" value="ECO:0007669"/>
    <property type="project" value="InterPro"/>
</dbReference>
<evidence type="ECO:0000259" key="1">
    <source>
        <dbReference type="PROSITE" id="PS51186"/>
    </source>
</evidence>
<name>A0A844ZJE4_9SPHN</name>
<gene>
    <name evidence="2" type="ORF">GRI32_00755</name>
</gene>
<dbReference type="SUPFAM" id="SSF55729">
    <property type="entry name" value="Acyl-CoA N-acyltransferases (Nat)"/>
    <property type="match status" value="1"/>
</dbReference>
<dbReference type="InterPro" id="IPR016181">
    <property type="entry name" value="Acyl_CoA_acyltransferase"/>
</dbReference>
<protein>
    <submittedName>
        <fullName evidence="2">GNAT family N-acetyltransferase</fullName>
    </submittedName>
</protein>
<evidence type="ECO:0000313" key="2">
    <source>
        <dbReference type="EMBL" id="MXO87266.1"/>
    </source>
</evidence>
<keyword evidence="2" id="KW-0808">Transferase</keyword>
<dbReference type="Gene3D" id="3.40.630.30">
    <property type="match status" value="1"/>
</dbReference>
<dbReference type="OrthoDB" id="9797456at2"/>
<evidence type="ECO:0000313" key="3">
    <source>
        <dbReference type="Proteomes" id="UP000435243"/>
    </source>
</evidence>
<comment type="caution">
    <text evidence="2">The sequence shown here is derived from an EMBL/GenBank/DDBJ whole genome shotgun (WGS) entry which is preliminary data.</text>
</comment>